<dbReference type="RefSeq" id="WP_046135077.1">
    <property type="nucleotide sequence ID" value="NZ_FQVC01000009.1"/>
</dbReference>
<gene>
    <name evidence="3" type="ORF">SAMN02745223_03013</name>
    <name evidence="2" type="ORF">VW29_09430</name>
</gene>
<accession>A0A0F5LQI1</accession>
<evidence type="ECO:0000313" key="3">
    <source>
        <dbReference type="EMBL" id="SHF56917.1"/>
    </source>
</evidence>
<dbReference type="Proteomes" id="UP000033608">
    <property type="component" value="Unassembled WGS sequence"/>
</dbReference>
<feature type="compositionally biased region" description="Polar residues" evidence="1">
    <location>
        <begin position="43"/>
        <end position="56"/>
    </location>
</feature>
<name>A0A0F5LQI1_9HYPH</name>
<organism evidence="2 4">
    <name type="scientific">Devosia limi DSM 17137</name>
    <dbReference type="NCBI Taxonomy" id="1121477"/>
    <lineage>
        <taxon>Bacteria</taxon>
        <taxon>Pseudomonadati</taxon>
        <taxon>Pseudomonadota</taxon>
        <taxon>Alphaproteobacteria</taxon>
        <taxon>Hyphomicrobiales</taxon>
        <taxon>Devosiaceae</taxon>
        <taxon>Devosia</taxon>
    </lineage>
</organism>
<reference evidence="2 4" key="1">
    <citation type="submission" date="2015-03" db="EMBL/GenBank/DDBJ databases">
        <authorList>
            <person name="Hassan Y.I."/>
            <person name="Lepp D."/>
            <person name="Zhou T."/>
        </authorList>
    </citation>
    <scope>NUCLEOTIDE SEQUENCE [LARGE SCALE GENOMIC DNA]</scope>
    <source>
        <strain evidence="2 4">DSM 17137</strain>
    </source>
</reference>
<keyword evidence="4" id="KW-1185">Reference proteome</keyword>
<dbReference type="EMBL" id="FQVC01000009">
    <property type="protein sequence ID" value="SHF56917.1"/>
    <property type="molecule type" value="Genomic_DNA"/>
</dbReference>
<dbReference type="EMBL" id="LAJF01000068">
    <property type="protein sequence ID" value="KKB84615.1"/>
    <property type="molecule type" value="Genomic_DNA"/>
</dbReference>
<reference evidence="3 5" key="2">
    <citation type="submission" date="2016-11" db="EMBL/GenBank/DDBJ databases">
        <authorList>
            <person name="Jaros S."/>
            <person name="Januszkiewicz K."/>
            <person name="Wedrychowicz H."/>
        </authorList>
    </citation>
    <scope>NUCLEOTIDE SEQUENCE [LARGE SCALE GENOMIC DNA]</scope>
    <source>
        <strain evidence="3 5">DSM 17137</strain>
    </source>
</reference>
<protein>
    <submittedName>
        <fullName evidence="2">Uncharacterized protein</fullName>
    </submittedName>
</protein>
<proteinExistence type="predicted"/>
<dbReference type="PATRIC" id="fig|1121477.3.peg.2988"/>
<dbReference type="AlphaFoldDB" id="A0A0F5LQI1"/>
<evidence type="ECO:0000313" key="5">
    <source>
        <dbReference type="Proteomes" id="UP000184533"/>
    </source>
</evidence>
<evidence type="ECO:0000313" key="4">
    <source>
        <dbReference type="Proteomes" id="UP000033608"/>
    </source>
</evidence>
<evidence type="ECO:0000313" key="2">
    <source>
        <dbReference type="EMBL" id="KKB84615.1"/>
    </source>
</evidence>
<dbReference type="STRING" id="1121477.SAMN02745223_03013"/>
<feature type="region of interest" description="Disordered" evidence="1">
    <location>
        <begin position="37"/>
        <end position="64"/>
    </location>
</feature>
<evidence type="ECO:0000256" key="1">
    <source>
        <dbReference type="SAM" id="MobiDB-lite"/>
    </source>
</evidence>
<dbReference type="Proteomes" id="UP000184533">
    <property type="component" value="Unassembled WGS sequence"/>
</dbReference>
<sequence>MTRVVVIMAAFCVVIGIAVTIWTTRAPSVTSLAPGPSAIAPQQFDTTGGQQLQPRWSQEDGPGK</sequence>